<keyword evidence="3" id="KW-1185">Reference proteome</keyword>
<feature type="compositionally biased region" description="Basic residues" evidence="1">
    <location>
        <begin position="130"/>
        <end position="146"/>
    </location>
</feature>
<evidence type="ECO:0000313" key="2">
    <source>
        <dbReference type="EMBL" id="GAX21862.1"/>
    </source>
</evidence>
<reference evidence="2 3" key="1">
    <citation type="journal article" date="2015" name="Plant Cell">
        <title>Oil accumulation by the oleaginous diatom Fistulifera solaris as revealed by the genome and transcriptome.</title>
        <authorList>
            <person name="Tanaka T."/>
            <person name="Maeda Y."/>
            <person name="Veluchamy A."/>
            <person name="Tanaka M."/>
            <person name="Abida H."/>
            <person name="Marechal E."/>
            <person name="Bowler C."/>
            <person name="Muto M."/>
            <person name="Sunaga Y."/>
            <person name="Tanaka M."/>
            <person name="Yoshino T."/>
            <person name="Taniguchi T."/>
            <person name="Fukuda Y."/>
            <person name="Nemoto M."/>
            <person name="Matsumoto M."/>
            <person name="Wong P.S."/>
            <person name="Aburatani S."/>
            <person name="Fujibuchi W."/>
        </authorList>
    </citation>
    <scope>NUCLEOTIDE SEQUENCE [LARGE SCALE GENOMIC DNA]</scope>
    <source>
        <strain evidence="2 3">JPCC DA0580</strain>
    </source>
</reference>
<dbReference type="Proteomes" id="UP000198406">
    <property type="component" value="Unassembled WGS sequence"/>
</dbReference>
<name>A0A1Z5K6S0_FISSO</name>
<dbReference type="EMBL" id="BDSP01000173">
    <property type="protein sequence ID" value="GAX21862.1"/>
    <property type="molecule type" value="Genomic_DNA"/>
</dbReference>
<accession>A0A1Z5K6S0</accession>
<dbReference type="InParanoid" id="A0A1Z5K6S0"/>
<evidence type="ECO:0000256" key="1">
    <source>
        <dbReference type="SAM" id="MobiDB-lite"/>
    </source>
</evidence>
<dbReference type="AlphaFoldDB" id="A0A1Z5K6S0"/>
<feature type="region of interest" description="Disordered" evidence="1">
    <location>
        <begin position="126"/>
        <end position="146"/>
    </location>
</feature>
<comment type="caution">
    <text evidence="2">The sequence shown here is derived from an EMBL/GenBank/DDBJ whole genome shotgun (WGS) entry which is preliminary data.</text>
</comment>
<gene>
    <name evidence="2" type="ORF">FisN_30Hu063</name>
</gene>
<protein>
    <submittedName>
        <fullName evidence="2">Uncharacterized protein</fullName>
    </submittedName>
</protein>
<proteinExistence type="predicted"/>
<evidence type="ECO:0000313" key="3">
    <source>
        <dbReference type="Proteomes" id="UP000198406"/>
    </source>
</evidence>
<organism evidence="2 3">
    <name type="scientific">Fistulifera solaris</name>
    <name type="common">Oleaginous diatom</name>
    <dbReference type="NCBI Taxonomy" id="1519565"/>
    <lineage>
        <taxon>Eukaryota</taxon>
        <taxon>Sar</taxon>
        <taxon>Stramenopiles</taxon>
        <taxon>Ochrophyta</taxon>
        <taxon>Bacillariophyta</taxon>
        <taxon>Bacillariophyceae</taxon>
        <taxon>Bacillariophycidae</taxon>
        <taxon>Naviculales</taxon>
        <taxon>Naviculaceae</taxon>
        <taxon>Fistulifera</taxon>
    </lineage>
</organism>
<sequence>MADLGDEILFINGNYKGQMGWLHPQGLTTKYKAWVIVTLNGVRTPKLVDKGSFMLMDIEIDENLPLYEAIVFMRSYPDALVMMTKMCKFLAKCNLEPEQVLVIAQFFKELLDGTITEYHARPNPLFYAKPAKKNNGSKRNRSTNRN</sequence>